<keyword evidence="6 7" id="KW-0472">Membrane</keyword>
<feature type="transmembrane region" description="Helical" evidence="7">
    <location>
        <begin position="167"/>
        <end position="193"/>
    </location>
</feature>
<keyword evidence="3" id="KW-1003">Cell membrane</keyword>
<comment type="subcellular location">
    <subcellularLocation>
        <location evidence="1">Cell membrane</location>
        <topology evidence="1">Multi-pass membrane protein</topology>
    </subcellularLocation>
</comment>
<sequence length="591" mass="65327">MENYSSLSAYFTRKMFLRAVLPAPLAGIGLALAEMGDTILIGHAIGMDGIAAIAYISPLFLLATFFVFGLSMGGAVVFSTLMHEGEKKQALAIFNFFMRLSCVIGFGIMAAGLFMGDSLLYILGATPDEGVVFDMAKSYVFYILLGIPFQILLGVVTAYLRNDNANAFSVALQTAAGVGNLILSAILLLFFDWGVAGCSFGFFASNAVAFLIGFLYLFLGKGELRIQRETASFADAVKPLRLGFATSFEYIFGAIFALVSLHILTNLAGTEGAAIFNIVENLSQLFIFMYELIGKTAQPIFSTFFSECNFRELHRMFRYCLVYSLAVGAVATIAAIIYPEIVDLLFGLEDIRDAAAAYYAVRVFCIGAIFMGVCLLLQNYFQSEEDEQGAFLVVFLRRMGIGVVLALVLSRFGLDAFWMVYPLSELLTLLAVIVYKRCHGERTNIDPARVYASAFYGNAKNVVEHLDAIDAFAAHWGADKHKRFLLRMALDEISGLINERATRRANTNVLLQLTLIAKETTGMQSPEFEIHLRDDAKNFDPFLIPVGPISVVPERTEDLDVEALGMYFVRSRVHSFFFRNYQGFNTTMMVI</sequence>
<gene>
    <name evidence="8" type="ORF">SAMN02745190_00659</name>
</gene>
<feature type="transmembrane region" description="Helical" evidence="7">
    <location>
        <begin position="389"/>
        <end position="410"/>
    </location>
</feature>
<evidence type="ECO:0000256" key="4">
    <source>
        <dbReference type="ARBA" id="ARBA00022692"/>
    </source>
</evidence>
<keyword evidence="2" id="KW-0813">Transport</keyword>
<evidence type="ECO:0000256" key="6">
    <source>
        <dbReference type="ARBA" id="ARBA00023136"/>
    </source>
</evidence>
<dbReference type="GO" id="GO:0042910">
    <property type="term" value="F:xenobiotic transmembrane transporter activity"/>
    <property type="evidence" value="ECO:0007669"/>
    <property type="project" value="InterPro"/>
</dbReference>
<keyword evidence="5 7" id="KW-1133">Transmembrane helix</keyword>
<feature type="transmembrane region" description="Helical" evidence="7">
    <location>
        <begin position="90"/>
        <end position="114"/>
    </location>
</feature>
<protein>
    <submittedName>
        <fullName evidence="8">Na+-driven multidrug efflux pump</fullName>
    </submittedName>
</protein>
<reference evidence="8 9" key="1">
    <citation type="submission" date="2016-11" db="EMBL/GenBank/DDBJ databases">
        <authorList>
            <person name="Jaros S."/>
            <person name="Januszkiewicz K."/>
            <person name="Wedrychowicz H."/>
        </authorList>
    </citation>
    <scope>NUCLEOTIDE SEQUENCE [LARGE SCALE GENOMIC DNA]</scope>
    <source>
        <strain evidence="8 9">DSM 10502</strain>
    </source>
</reference>
<feature type="transmembrane region" description="Helical" evidence="7">
    <location>
        <begin position="53"/>
        <end position="78"/>
    </location>
</feature>
<evidence type="ECO:0000256" key="7">
    <source>
        <dbReference type="SAM" id="Phobius"/>
    </source>
</evidence>
<dbReference type="STRING" id="1123243.SAMN02745190_00659"/>
<dbReference type="PANTHER" id="PTHR43549">
    <property type="entry name" value="MULTIDRUG RESISTANCE PROTEIN YPNP-RELATED"/>
    <property type="match status" value="1"/>
</dbReference>
<dbReference type="Pfam" id="PF01554">
    <property type="entry name" value="MatE"/>
    <property type="match status" value="2"/>
</dbReference>
<evidence type="ECO:0000313" key="8">
    <source>
        <dbReference type="EMBL" id="SHE56096.1"/>
    </source>
</evidence>
<feature type="transmembrane region" description="Helical" evidence="7">
    <location>
        <begin position="240"/>
        <end position="265"/>
    </location>
</feature>
<dbReference type="OrthoDB" id="9808973at2"/>
<evidence type="ECO:0000313" key="9">
    <source>
        <dbReference type="Proteomes" id="UP000184404"/>
    </source>
</evidence>
<name>A0A1M4UH66_9FIRM</name>
<keyword evidence="9" id="KW-1185">Reference proteome</keyword>
<keyword evidence="4 7" id="KW-0812">Transmembrane</keyword>
<dbReference type="Proteomes" id="UP000184404">
    <property type="component" value="Unassembled WGS sequence"/>
</dbReference>
<accession>A0A1M4UH66</accession>
<proteinExistence type="predicted"/>
<dbReference type="InterPro" id="IPR002528">
    <property type="entry name" value="MATE_fam"/>
</dbReference>
<dbReference type="RefSeq" id="WP_072934775.1">
    <property type="nucleotide sequence ID" value="NZ_FQUG01000003.1"/>
</dbReference>
<dbReference type="InterPro" id="IPR052031">
    <property type="entry name" value="Membrane_Transporter-Flippase"/>
</dbReference>
<evidence type="ECO:0000256" key="3">
    <source>
        <dbReference type="ARBA" id="ARBA00022475"/>
    </source>
</evidence>
<feature type="transmembrane region" description="Helical" evidence="7">
    <location>
        <begin position="139"/>
        <end position="160"/>
    </location>
</feature>
<dbReference type="EMBL" id="FQUG01000003">
    <property type="protein sequence ID" value="SHE56096.1"/>
    <property type="molecule type" value="Genomic_DNA"/>
</dbReference>
<dbReference type="GO" id="GO:0015297">
    <property type="term" value="F:antiporter activity"/>
    <property type="evidence" value="ECO:0007669"/>
    <property type="project" value="InterPro"/>
</dbReference>
<dbReference type="PANTHER" id="PTHR43549:SF2">
    <property type="entry name" value="MULTIDRUG RESISTANCE PROTEIN NORM-RELATED"/>
    <property type="match status" value="1"/>
</dbReference>
<dbReference type="GO" id="GO:0005886">
    <property type="term" value="C:plasma membrane"/>
    <property type="evidence" value="ECO:0007669"/>
    <property type="project" value="UniProtKB-SubCell"/>
</dbReference>
<organism evidence="8 9">
    <name type="scientific">Schwartzia succinivorans DSM 10502</name>
    <dbReference type="NCBI Taxonomy" id="1123243"/>
    <lineage>
        <taxon>Bacteria</taxon>
        <taxon>Bacillati</taxon>
        <taxon>Bacillota</taxon>
        <taxon>Negativicutes</taxon>
        <taxon>Selenomonadales</taxon>
        <taxon>Selenomonadaceae</taxon>
        <taxon>Schwartzia</taxon>
    </lineage>
</organism>
<feature type="transmembrane region" description="Helical" evidence="7">
    <location>
        <begin position="416"/>
        <end position="435"/>
    </location>
</feature>
<evidence type="ECO:0000256" key="2">
    <source>
        <dbReference type="ARBA" id="ARBA00022448"/>
    </source>
</evidence>
<evidence type="ECO:0000256" key="1">
    <source>
        <dbReference type="ARBA" id="ARBA00004651"/>
    </source>
</evidence>
<evidence type="ECO:0000256" key="5">
    <source>
        <dbReference type="ARBA" id="ARBA00022989"/>
    </source>
</evidence>
<feature type="transmembrane region" description="Helical" evidence="7">
    <location>
        <begin position="199"/>
        <end position="219"/>
    </location>
</feature>
<dbReference type="AlphaFoldDB" id="A0A1M4UH66"/>
<feature type="transmembrane region" description="Helical" evidence="7">
    <location>
        <begin position="358"/>
        <end position="377"/>
    </location>
</feature>
<feature type="transmembrane region" description="Helical" evidence="7">
    <location>
        <begin position="15"/>
        <end position="33"/>
    </location>
</feature>
<feature type="transmembrane region" description="Helical" evidence="7">
    <location>
        <begin position="317"/>
        <end position="338"/>
    </location>
</feature>